<gene>
    <name evidence="4" type="ORF">CLO192961_LOCUS401147</name>
</gene>
<dbReference type="Gene3D" id="4.10.240.10">
    <property type="entry name" value="Zn(2)-C6 fungal-type DNA-binding domain"/>
    <property type="match status" value="1"/>
</dbReference>
<keyword evidence="5" id="KW-1185">Reference proteome</keyword>
<accession>A0ABY6UXW6</accession>
<evidence type="ECO:0000259" key="3">
    <source>
        <dbReference type="PROSITE" id="PS50048"/>
    </source>
</evidence>
<comment type="caution">
    <text evidence="4">The sequence shown here is derived from an EMBL/GenBank/DDBJ whole genome shotgun (WGS) entry which is preliminary data.</text>
</comment>
<dbReference type="InterPro" id="IPR001138">
    <property type="entry name" value="Zn2Cys6_DnaBD"/>
</dbReference>
<dbReference type="PROSITE" id="PS00463">
    <property type="entry name" value="ZN2_CY6_FUNGAL_1"/>
    <property type="match status" value="1"/>
</dbReference>
<sequence length="646" mass="73865">MHDGSEFTPISAQNPSTVMSGLEGNASESTPPSEMVATRRKRPRPADLHTETDRVLQTRTAVACDACRISKTRCDATRPSCAKCRKRGRCCVYPDKDPTSVFEIWGGKILKAIEDQGDLIASLSSQGRFGNYNTNNHPLHQLNHEPSDDMEAHSRKDVPSTPITASDDILRWCVFPADKPVRTLPASVFSGKQNPYSDEILYPSPERILELRDIYLAKFEPLTPFIDNEQFDDLVLEVLRDGLKDSVASCFVLLIFALAAIWGNYPEDERRSTPNTESGSRSHTVAVPEHRLKESSIYFGMAQRRVSYALQDDSLLGVSCYCLMGSWYWYNFEPIQGWKMFRTASMLSEMYHQKQALDGRERSQQELSLEQRLFWTCMKAECEIRYELPHLPLCTLQDSQFSFELPSFPSETTTSRLFVCHARDRRNYAPTAFYYFLAEISLRRLLNRARNVATKLSPNLDSSGASIIAEKFIQLEEQLQRWLECLPSCLHFSLPPDSIPSEAEPELVKLMRERYVEVRELLCRAFLYICIHDHATQLSIPQRRLYGTKASLGLRLNTYRIETEKPFYRHCGSWIACRVRFNHALCLLAAARAKKLDSESTKFIEIPIDWQACVIKVKERLETWSDQGGGIEQLSVTLSWLANQSF</sequence>
<dbReference type="Proteomes" id="UP000766486">
    <property type="component" value="Unassembled WGS sequence"/>
</dbReference>
<proteinExistence type="predicted"/>
<feature type="domain" description="Zn(2)-C6 fungal-type" evidence="3">
    <location>
        <begin position="63"/>
        <end position="93"/>
    </location>
</feature>
<feature type="compositionally biased region" description="Polar residues" evidence="2">
    <location>
        <begin position="8"/>
        <end position="19"/>
    </location>
</feature>
<evidence type="ECO:0000256" key="1">
    <source>
        <dbReference type="ARBA" id="ARBA00023242"/>
    </source>
</evidence>
<dbReference type="InterPro" id="IPR053181">
    <property type="entry name" value="EcdB-like_regulator"/>
</dbReference>
<dbReference type="PROSITE" id="PS50048">
    <property type="entry name" value="ZN2_CY6_FUNGAL_2"/>
    <property type="match status" value="1"/>
</dbReference>
<evidence type="ECO:0000313" key="4">
    <source>
        <dbReference type="EMBL" id="VUC35044.1"/>
    </source>
</evidence>
<dbReference type="SMART" id="SM00066">
    <property type="entry name" value="GAL4"/>
    <property type="match status" value="1"/>
</dbReference>
<feature type="region of interest" description="Disordered" evidence="2">
    <location>
        <begin position="132"/>
        <end position="158"/>
    </location>
</feature>
<keyword evidence="1" id="KW-0539">Nucleus</keyword>
<dbReference type="PANTHER" id="PTHR47785">
    <property type="entry name" value="ZN(II)2CYS6 TRANSCRIPTION FACTOR (EUROFUNG)-RELATED-RELATED"/>
    <property type="match status" value="1"/>
</dbReference>
<dbReference type="SUPFAM" id="SSF57701">
    <property type="entry name" value="Zn2/Cys6 DNA-binding domain"/>
    <property type="match status" value="1"/>
</dbReference>
<feature type="region of interest" description="Disordered" evidence="2">
    <location>
        <begin position="1"/>
        <end position="50"/>
    </location>
</feature>
<organism evidence="4 5">
    <name type="scientific">Bionectria ochroleuca</name>
    <name type="common">Gliocladium roseum</name>
    <dbReference type="NCBI Taxonomy" id="29856"/>
    <lineage>
        <taxon>Eukaryota</taxon>
        <taxon>Fungi</taxon>
        <taxon>Dikarya</taxon>
        <taxon>Ascomycota</taxon>
        <taxon>Pezizomycotina</taxon>
        <taxon>Sordariomycetes</taxon>
        <taxon>Hypocreomycetidae</taxon>
        <taxon>Hypocreales</taxon>
        <taxon>Bionectriaceae</taxon>
        <taxon>Clonostachys</taxon>
    </lineage>
</organism>
<dbReference type="CDD" id="cd00067">
    <property type="entry name" value="GAL4"/>
    <property type="match status" value="1"/>
</dbReference>
<dbReference type="EMBL" id="CABFNS010000901">
    <property type="protein sequence ID" value="VUC35044.1"/>
    <property type="molecule type" value="Genomic_DNA"/>
</dbReference>
<dbReference type="Pfam" id="PF00172">
    <property type="entry name" value="Zn_clus"/>
    <property type="match status" value="1"/>
</dbReference>
<dbReference type="PANTHER" id="PTHR47785:SF5">
    <property type="entry name" value="ZN(II)2CYS6 TRANSCRIPTION FACTOR (EUROFUNG)"/>
    <property type="match status" value="1"/>
</dbReference>
<evidence type="ECO:0000256" key="2">
    <source>
        <dbReference type="SAM" id="MobiDB-lite"/>
    </source>
</evidence>
<name>A0ABY6UXW6_BIOOC</name>
<reference evidence="4 5" key="1">
    <citation type="submission" date="2019-06" db="EMBL/GenBank/DDBJ databases">
        <authorList>
            <person name="Broberg M."/>
        </authorList>
    </citation>
    <scope>NUCLEOTIDE SEQUENCE [LARGE SCALE GENOMIC DNA]</scope>
</reference>
<dbReference type="CDD" id="cd12148">
    <property type="entry name" value="fungal_TF_MHR"/>
    <property type="match status" value="1"/>
</dbReference>
<evidence type="ECO:0000313" key="5">
    <source>
        <dbReference type="Proteomes" id="UP000766486"/>
    </source>
</evidence>
<protein>
    <recommendedName>
        <fullName evidence="3">Zn(2)-C6 fungal-type domain-containing protein</fullName>
    </recommendedName>
</protein>
<feature type="compositionally biased region" description="Basic and acidic residues" evidence="2">
    <location>
        <begin position="142"/>
        <end position="158"/>
    </location>
</feature>
<dbReference type="InterPro" id="IPR036864">
    <property type="entry name" value="Zn2-C6_fun-type_DNA-bd_sf"/>
</dbReference>